<keyword evidence="4" id="KW-0963">Cytoplasm</keyword>
<name>A0A0R1U364_9LACO</name>
<feature type="active site" description="Proton acceptor" evidence="4">
    <location>
        <position position="207"/>
    </location>
</feature>
<dbReference type="UniPathway" id="UPA00136">
    <property type="reaction ID" value="UER00199"/>
</dbReference>
<keyword evidence="1 4" id="KW-0028">Amino-acid biosynthesis</keyword>
<keyword evidence="3 4" id="KW-0012">Acyltransferase</keyword>
<dbReference type="GO" id="GO:0005737">
    <property type="term" value="C:cytoplasm"/>
    <property type="evidence" value="ECO:0007669"/>
    <property type="project" value="UniProtKB-SubCell"/>
</dbReference>
<comment type="pathway">
    <text evidence="4">Amino-acid biosynthesis; L-cysteine biosynthesis; L-cysteine from L-serine: step 1/2.</text>
</comment>
<comment type="function">
    <text evidence="4">Transfers an acetyl group from acetyl-CoA to L-serine, forming acetyl-L-serine.</text>
</comment>
<evidence type="ECO:0000313" key="7">
    <source>
        <dbReference type="Proteomes" id="UP000050816"/>
    </source>
</evidence>
<dbReference type="GO" id="GO:0006535">
    <property type="term" value="P:cysteine biosynthetic process from serine"/>
    <property type="evidence" value="ECO:0007669"/>
    <property type="project" value="UniProtKB-UniRule"/>
</dbReference>
<feature type="binding site" evidence="4">
    <location>
        <position position="136"/>
    </location>
    <ligand>
        <name>substrate</name>
    </ligand>
</feature>
<dbReference type="HAMAP" id="MF_00295">
    <property type="entry name" value="MetA_acyltransf"/>
    <property type="match status" value="1"/>
</dbReference>
<dbReference type="PANTHER" id="PTHR20919">
    <property type="entry name" value="HOMOSERINE O-SUCCINYLTRANSFERASE"/>
    <property type="match status" value="1"/>
</dbReference>
<gene>
    <name evidence="6" type="ORF">FC43_GL000840</name>
</gene>
<dbReference type="Gene3D" id="3.40.50.880">
    <property type="match status" value="1"/>
</dbReference>
<feature type="site" description="Important for acyl-CoA specificity" evidence="4">
    <location>
        <position position="84"/>
    </location>
</feature>
<dbReference type="EMBL" id="AZFK01000087">
    <property type="protein sequence ID" value="KRL87740.1"/>
    <property type="molecule type" value="Genomic_DNA"/>
</dbReference>
<dbReference type="SUPFAM" id="SSF52317">
    <property type="entry name" value="Class I glutamine amidotransferase-like"/>
    <property type="match status" value="1"/>
</dbReference>
<dbReference type="Pfam" id="PF04204">
    <property type="entry name" value="HTS"/>
    <property type="match status" value="1"/>
</dbReference>
<comment type="catalytic activity">
    <reaction evidence="4">
        <text>L-serine + acetyl-CoA = O-acetyl-L-serine + CoA</text>
        <dbReference type="Rhea" id="RHEA:24560"/>
        <dbReference type="ChEBI" id="CHEBI:33384"/>
        <dbReference type="ChEBI" id="CHEBI:57287"/>
        <dbReference type="ChEBI" id="CHEBI:57288"/>
        <dbReference type="ChEBI" id="CHEBI:58340"/>
        <dbReference type="EC" id="2.3.1.30"/>
    </reaction>
</comment>
<evidence type="ECO:0000256" key="2">
    <source>
        <dbReference type="ARBA" id="ARBA00022679"/>
    </source>
</evidence>
<evidence type="ECO:0000256" key="1">
    <source>
        <dbReference type="ARBA" id="ARBA00022605"/>
    </source>
</evidence>
<evidence type="ECO:0000256" key="3">
    <source>
        <dbReference type="ARBA" id="ARBA00023315"/>
    </source>
</evidence>
<keyword evidence="4" id="KW-0198">Cysteine biosynthesis</keyword>
<feature type="active site" evidence="4">
    <location>
        <position position="209"/>
    </location>
</feature>
<reference evidence="6 7" key="1">
    <citation type="journal article" date="2015" name="Genome Announc.">
        <title>Expanding the biotechnology potential of lactobacilli through comparative genomics of 213 strains and associated genera.</title>
        <authorList>
            <person name="Sun Z."/>
            <person name="Harris H.M."/>
            <person name="McCann A."/>
            <person name="Guo C."/>
            <person name="Argimon S."/>
            <person name="Zhang W."/>
            <person name="Yang X."/>
            <person name="Jeffery I.B."/>
            <person name="Cooney J.C."/>
            <person name="Kagawa T.F."/>
            <person name="Liu W."/>
            <person name="Song Y."/>
            <person name="Salvetti E."/>
            <person name="Wrobel A."/>
            <person name="Rasinkangas P."/>
            <person name="Parkhill J."/>
            <person name="Rea M.C."/>
            <person name="O'Sullivan O."/>
            <person name="Ritari J."/>
            <person name="Douillard F.P."/>
            <person name="Paul Ross R."/>
            <person name="Yang R."/>
            <person name="Briner A.E."/>
            <person name="Felis G.E."/>
            <person name="de Vos W.M."/>
            <person name="Barrangou R."/>
            <person name="Klaenhammer T.R."/>
            <person name="Caufield P.W."/>
            <person name="Cui Y."/>
            <person name="Zhang H."/>
            <person name="O'Toole P.W."/>
        </authorList>
    </citation>
    <scope>NUCLEOTIDE SEQUENCE [LARGE SCALE GENOMIC DNA]</scope>
    <source>
        <strain evidence="6 7">DSM 15946</strain>
    </source>
</reference>
<dbReference type="PIRSF" id="PIRSF000450">
    <property type="entry name" value="H_ser_succinyltr"/>
    <property type="match status" value="1"/>
</dbReference>
<sequence length="279" mass="32346">MPRVAYPPLRIGILNLMHDRAATRSRFEYVLQQANIAVQTEFFYPVSHYRQRAVPVSVQALAAPLSEIELAKLDGFIITGAPIEHLAFCQVDYWAELQTLIDQLVTHSLPQLYVCWGAMAALHHLYGIDKVALPQKYFGVYANQIYQSHPVLTGLPPTFWAPHARYAEMNRRQILAHPALQLNAESVDHRLMLVSNPRAQQLFLYAHLEYEREALLAEYQREITAHPEREYRQPQHYFADPLTMQAPQFKWETTQRHFFNNWVTQIAQHKAAAHKEDLP</sequence>
<comment type="caution">
    <text evidence="6">The sequence shown here is derived from an EMBL/GenBank/DDBJ whole genome shotgun (WGS) entry which is preliminary data.</text>
</comment>
<evidence type="ECO:0000256" key="5">
    <source>
        <dbReference type="PIRSR" id="PIRSR000450-1"/>
    </source>
</evidence>
<dbReference type="PATRIC" id="fig|1423760.3.peg.863"/>
<feature type="site" description="Important for substrate specificity" evidence="4">
    <location>
        <position position="164"/>
    </location>
</feature>
<feature type="active site" description="Acyl-thioester intermediate" evidence="4 5">
    <location>
        <position position="115"/>
    </location>
</feature>
<evidence type="ECO:0000313" key="6">
    <source>
        <dbReference type="EMBL" id="KRL87740.1"/>
    </source>
</evidence>
<proteinExistence type="inferred from homology"/>
<dbReference type="Proteomes" id="UP000050816">
    <property type="component" value="Unassembled WGS sequence"/>
</dbReference>
<dbReference type="GO" id="GO:0009001">
    <property type="term" value="F:serine O-acetyltransferase activity"/>
    <property type="evidence" value="ECO:0007669"/>
    <property type="project" value="UniProtKB-UniRule"/>
</dbReference>
<comment type="subcellular location">
    <subcellularLocation>
        <location evidence="4">Cytoplasm</location>
    </subcellularLocation>
</comment>
<dbReference type="EC" id="2.3.1.30" evidence="4"/>
<accession>A0A0R1U364</accession>
<dbReference type="AlphaFoldDB" id="A0A0R1U364"/>
<dbReference type="PANTHER" id="PTHR20919:SF0">
    <property type="entry name" value="HOMOSERINE O-SUCCINYLTRANSFERASE"/>
    <property type="match status" value="1"/>
</dbReference>
<dbReference type="InterPro" id="IPR029062">
    <property type="entry name" value="Class_I_gatase-like"/>
</dbReference>
<comment type="similarity">
    <text evidence="4">Belongs to the MetA family.</text>
</comment>
<comment type="caution">
    <text evidence="4">Lacks conserved residue(s) required for the propagation of feature annotation.</text>
</comment>
<evidence type="ECO:0000256" key="4">
    <source>
        <dbReference type="HAMAP-Rule" id="MF_00295"/>
    </source>
</evidence>
<dbReference type="GO" id="GO:0008899">
    <property type="term" value="F:homoserine O-succinyltransferase activity"/>
    <property type="evidence" value="ECO:0007669"/>
    <property type="project" value="TreeGrafter"/>
</dbReference>
<feature type="binding site" evidence="4">
    <location>
        <position position="221"/>
    </location>
    <ligand>
        <name>substrate</name>
    </ligand>
</feature>
<keyword evidence="2 4" id="KW-0808">Transferase</keyword>
<dbReference type="InterPro" id="IPR033752">
    <property type="entry name" value="MetA_family"/>
</dbReference>
<protein>
    <recommendedName>
        <fullName evidence="4">Serine O-acetyltransferase</fullName>
        <shortName evidence="4">SAT</shortName>
        <ecNumber evidence="4">2.3.1.30</ecNumber>
    </recommendedName>
</protein>
<organism evidence="6 7">
    <name type="scientific">Limosilactobacillus ingluviei DSM 15946</name>
    <dbReference type="NCBI Taxonomy" id="1423760"/>
    <lineage>
        <taxon>Bacteria</taxon>
        <taxon>Bacillati</taxon>
        <taxon>Bacillota</taxon>
        <taxon>Bacilli</taxon>
        <taxon>Lactobacillales</taxon>
        <taxon>Lactobacillaceae</taxon>
        <taxon>Limosilactobacillus</taxon>
    </lineage>
</organism>